<evidence type="ECO:0000256" key="3">
    <source>
        <dbReference type="ARBA" id="ARBA00023163"/>
    </source>
</evidence>
<dbReference type="Gene3D" id="1.10.357.10">
    <property type="entry name" value="Tetracycline Repressor, domain 2"/>
    <property type="match status" value="1"/>
</dbReference>
<feature type="DNA-binding region" description="H-T-H motif" evidence="4">
    <location>
        <begin position="28"/>
        <end position="47"/>
    </location>
</feature>
<evidence type="ECO:0000256" key="2">
    <source>
        <dbReference type="ARBA" id="ARBA00023125"/>
    </source>
</evidence>
<evidence type="ECO:0000256" key="1">
    <source>
        <dbReference type="ARBA" id="ARBA00023015"/>
    </source>
</evidence>
<keyword evidence="7" id="KW-1185">Reference proteome</keyword>
<dbReference type="PANTHER" id="PTHR30055:SF234">
    <property type="entry name" value="HTH-TYPE TRANSCRIPTIONAL REGULATOR BETI"/>
    <property type="match status" value="1"/>
</dbReference>
<comment type="caution">
    <text evidence="6">The sequence shown here is derived from an EMBL/GenBank/DDBJ whole genome shotgun (WGS) entry which is preliminary data.</text>
</comment>
<accession>A0ABR9JYX0</accession>
<dbReference type="Pfam" id="PF00440">
    <property type="entry name" value="TetR_N"/>
    <property type="match status" value="1"/>
</dbReference>
<sequence length="202" mass="22027">MRQRDLPRERLLEAARAFVESGDWEDLRIAPVARAAGVSRQTAYNEFGSRLGLVRALVDREVDGFVGGVQERMERHVDDVPAAVEAAVLHALAEAGRRPLLRGILGAGRNRDDDLLGLATRGTDLLLRRLVEAFRAYADAVWPTIPDEAKNLLVESLMRLTVSHAVAPLHAPGEVARGMAELTRRLLSPHPAGPGDEKADVP</sequence>
<feature type="domain" description="HTH tetR-type" evidence="5">
    <location>
        <begin position="5"/>
        <end position="65"/>
    </location>
</feature>
<protein>
    <submittedName>
        <fullName evidence="6">AcrR family transcriptional regulator</fullName>
    </submittedName>
</protein>
<evidence type="ECO:0000259" key="5">
    <source>
        <dbReference type="PROSITE" id="PS50977"/>
    </source>
</evidence>
<dbReference type="Pfam" id="PF18556">
    <property type="entry name" value="TetR_C_35"/>
    <property type="match status" value="1"/>
</dbReference>
<keyword evidence="1" id="KW-0805">Transcription regulation</keyword>
<gene>
    <name evidence="6" type="ORF">H4W34_005610</name>
</gene>
<dbReference type="InterPro" id="IPR001647">
    <property type="entry name" value="HTH_TetR"/>
</dbReference>
<evidence type="ECO:0000256" key="4">
    <source>
        <dbReference type="PROSITE-ProRule" id="PRU00335"/>
    </source>
</evidence>
<dbReference type="InterPro" id="IPR009057">
    <property type="entry name" value="Homeodomain-like_sf"/>
</dbReference>
<dbReference type="PANTHER" id="PTHR30055">
    <property type="entry name" value="HTH-TYPE TRANSCRIPTIONAL REGULATOR RUTR"/>
    <property type="match status" value="1"/>
</dbReference>
<dbReference type="EMBL" id="JADBDZ010000001">
    <property type="protein sequence ID" value="MBE1535777.1"/>
    <property type="molecule type" value="Genomic_DNA"/>
</dbReference>
<keyword evidence="3" id="KW-0804">Transcription</keyword>
<keyword evidence="2 4" id="KW-0238">DNA-binding</keyword>
<organism evidence="6 7">
    <name type="scientific">Actinomadura algeriensis</name>
    <dbReference type="NCBI Taxonomy" id="1679523"/>
    <lineage>
        <taxon>Bacteria</taxon>
        <taxon>Bacillati</taxon>
        <taxon>Actinomycetota</taxon>
        <taxon>Actinomycetes</taxon>
        <taxon>Streptosporangiales</taxon>
        <taxon>Thermomonosporaceae</taxon>
        <taxon>Actinomadura</taxon>
    </lineage>
</organism>
<dbReference type="SUPFAM" id="SSF46689">
    <property type="entry name" value="Homeodomain-like"/>
    <property type="match status" value="1"/>
</dbReference>
<dbReference type="InterPro" id="IPR040611">
    <property type="entry name" value="AlkX_C"/>
</dbReference>
<evidence type="ECO:0000313" key="7">
    <source>
        <dbReference type="Proteomes" id="UP000627838"/>
    </source>
</evidence>
<proteinExistence type="predicted"/>
<dbReference type="Proteomes" id="UP000627838">
    <property type="component" value="Unassembled WGS sequence"/>
</dbReference>
<reference evidence="6 7" key="1">
    <citation type="submission" date="2020-10" db="EMBL/GenBank/DDBJ databases">
        <title>Sequencing the genomes of 1000 actinobacteria strains.</title>
        <authorList>
            <person name="Klenk H.-P."/>
        </authorList>
    </citation>
    <scope>NUCLEOTIDE SEQUENCE [LARGE SCALE GENOMIC DNA]</scope>
    <source>
        <strain evidence="6 7">DSM 46744</strain>
    </source>
</reference>
<dbReference type="PROSITE" id="PS50977">
    <property type="entry name" value="HTH_TETR_2"/>
    <property type="match status" value="1"/>
</dbReference>
<dbReference type="RefSeq" id="WP_192761918.1">
    <property type="nucleotide sequence ID" value="NZ_JADBDZ010000001.1"/>
</dbReference>
<evidence type="ECO:0000313" key="6">
    <source>
        <dbReference type="EMBL" id="MBE1535777.1"/>
    </source>
</evidence>
<dbReference type="InterPro" id="IPR050109">
    <property type="entry name" value="HTH-type_TetR-like_transc_reg"/>
</dbReference>
<name>A0ABR9JYX0_9ACTN</name>